<feature type="domain" description="EH" evidence="4">
    <location>
        <begin position="14"/>
        <end position="101"/>
    </location>
</feature>
<comment type="caution">
    <text evidence="6">The sequence shown here is derived from an EMBL/GenBank/DDBJ whole genome shotgun (WGS) entry which is preliminary data.</text>
</comment>
<keyword evidence="2" id="KW-0175">Coiled coil</keyword>
<name>A0ABP1PW00_9HEXA</name>
<accession>A0ABP1PW00</accession>
<feature type="coiled-coil region" evidence="2">
    <location>
        <begin position="512"/>
        <end position="539"/>
    </location>
</feature>
<feature type="domain" description="EF-hand" evidence="5">
    <location>
        <begin position="289"/>
        <end position="324"/>
    </location>
</feature>
<feature type="region of interest" description="Disordered" evidence="3">
    <location>
        <begin position="777"/>
        <end position="811"/>
    </location>
</feature>
<gene>
    <name evidence="6" type="ORF">ODALV1_LOCUS2418</name>
</gene>
<dbReference type="PROSITE" id="PS50222">
    <property type="entry name" value="EF_HAND_2"/>
    <property type="match status" value="2"/>
</dbReference>
<dbReference type="SMART" id="SM00027">
    <property type="entry name" value="EH"/>
    <property type="match status" value="3"/>
</dbReference>
<evidence type="ECO:0000259" key="5">
    <source>
        <dbReference type="PROSITE" id="PS50222"/>
    </source>
</evidence>
<dbReference type="Pfam" id="PF12763">
    <property type="entry name" value="EH"/>
    <property type="match status" value="3"/>
</dbReference>
<feature type="compositionally biased region" description="Basic residues" evidence="3">
    <location>
        <begin position="789"/>
        <end position="799"/>
    </location>
</feature>
<feature type="compositionally biased region" description="Low complexity" evidence="3">
    <location>
        <begin position="778"/>
        <end position="788"/>
    </location>
</feature>
<feature type="compositionally biased region" description="Pro residues" evidence="3">
    <location>
        <begin position="701"/>
        <end position="726"/>
    </location>
</feature>
<dbReference type="EMBL" id="CAXLJM020000007">
    <property type="protein sequence ID" value="CAL8072956.1"/>
    <property type="molecule type" value="Genomic_DNA"/>
</dbReference>
<dbReference type="Proteomes" id="UP001642540">
    <property type="component" value="Unassembled WGS sequence"/>
</dbReference>
<keyword evidence="7" id="KW-1185">Reference proteome</keyword>
<evidence type="ECO:0000313" key="7">
    <source>
        <dbReference type="Proteomes" id="UP001642540"/>
    </source>
</evidence>
<evidence type="ECO:0000259" key="4">
    <source>
        <dbReference type="PROSITE" id="PS50031"/>
    </source>
</evidence>
<protein>
    <recommendedName>
        <fullName evidence="8">Epidermal growth factor receptor substrate 15-like 1</fullName>
    </recommendedName>
</protein>
<organism evidence="6 7">
    <name type="scientific">Orchesella dallaii</name>
    <dbReference type="NCBI Taxonomy" id="48710"/>
    <lineage>
        <taxon>Eukaryota</taxon>
        <taxon>Metazoa</taxon>
        <taxon>Ecdysozoa</taxon>
        <taxon>Arthropoda</taxon>
        <taxon>Hexapoda</taxon>
        <taxon>Collembola</taxon>
        <taxon>Entomobryomorpha</taxon>
        <taxon>Entomobryoidea</taxon>
        <taxon>Orchesellidae</taxon>
        <taxon>Orchesellinae</taxon>
        <taxon>Orchesella</taxon>
    </lineage>
</organism>
<keyword evidence="1" id="KW-0106">Calcium</keyword>
<dbReference type="Gene3D" id="1.10.238.10">
    <property type="entry name" value="EF-hand"/>
    <property type="match status" value="3"/>
</dbReference>
<feature type="domain" description="EF-hand" evidence="5">
    <location>
        <begin position="164"/>
        <end position="199"/>
    </location>
</feature>
<feature type="coiled-coil region" evidence="2">
    <location>
        <begin position="386"/>
        <end position="483"/>
    </location>
</feature>
<feature type="region of interest" description="Disordered" evidence="3">
    <location>
        <begin position="654"/>
        <end position="747"/>
    </location>
</feature>
<evidence type="ECO:0000256" key="2">
    <source>
        <dbReference type="SAM" id="Coils"/>
    </source>
</evidence>
<dbReference type="InterPro" id="IPR000261">
    <property type="entry name" value="EH_dom"/>
</dbReference>
<evidence type="ECO:0000256" key="3">
    <source>
        <dbReference type="SAM" id="MobiDB-lite"/>
    </source>
</evidence>
<feature type="domain" description="EH" evidence="4">
    <location>
        <begin position="131"/>
        <end position="220"/>
    </location>
</feature>
<dbReference type="PROSITE" id="PS50031">
    <property type="entry name" value="EH"/>
    <property type="match status" value="3"/>
</dbReference>
<dbReference type="InterPro" id="IPR018247">
    <property type="entry name" value="EF_Hand_1_Ca_BS"/>
</dbReference>
<evidence type="ECO:0000256" key="1">
    <source>
        <dbReference type="ARBA" id="ARBA00022837"/>
    </source>
</evidence>
<proteinExistence type="predicted"/>
<dbReference type="CDD" id="cd00052">
    <property type="entry name" value="EH"/>
    <property type="match status" value="3"/>
</dbReference>
<dbReference type="InterPro" id="IPR011992">
    <property type="entry name" value="EF-hand-dom_pair"/>
</dbReference>
<dbReference type="PROSITE" id="PS00018">
    <property type="entry name" value="EF_HAND_1"/>
    <property type="match status" value="2"/>
</dbReference>
<dbReference type="PANTHER" id="PTHR11216">
    <property type="entry name" value="EH DOMAIN"/>
    <property type="match status" value="1"/>
</dbReference>
<sequence>MAALPGPSQIAGKHYALYDAYFNQLEKTPTNMISAMEGAKFLKRSGLSDAILSKIWDMSDPQGKGALDVSGMFLALKLITLAQTGKDVSMANAVADILEVPEMSGEKPVIRSDIMMDSSPTVKSFELTPDELAMYRKLFQGVVEPGQTHVPGAKAKGLMMESKLPFEILGKIWDLADTDRDGALDECEFIIALNLVKMAKSGQVIPPVLPTDAINSLRQRINGGSPQVRPPAIVSPPPVAMPLVPPPRPEVPVAPVVPMSMPVEPIVSAAPPVIPPSAPIQTHWIISSDDRVKFSALFSQTDKDSDGFVSGIEIKDIFLQSGVPQPMLAHIWNLSDVQQQGKLTKDQFILAMFLIQRKVKQNLDPPQVLPPEMLMPPEQVAAHEALQETNAEFELIMREIAELSSEKQNLEYEIVSKESEKKIKNGELKSLQSEYDTLAATLKQLENQKNVALSRLSELGSQVNLLRDQAESQESTLIQQELELSQKATELQTLDIELVNVDKDQKDTLNEIEKLTDVKQQTQLKISKLRTQLTDLQEIENTMKTCLLKYDECIENGNVYSVTETELRDLGIEFYEIVEAVTETKTPLKSPEVTFQDQFTLDTQQHNDYFRDDDFTPAPSAFDASPFEPTFEPTPAADNFESDPFAALRPETAPAWPVNQPKNDPFAPVAVTPAKSPGGFDKDPFGADPFASGAGGAAAPSLPPKKPPPPRPAPPKAAPARPPPPRAAASTPQPQADPFGGSDNTFEADFANFDQAAFSFGSSINNNVGSQFSPWGEVTTTTTTSTSRSRVKSTNKHLSNRNNNMFSTNKNLEFSEDPFKNYRYEDPFALSVDPFLSSNNNPTDNTTDPFK</sequence>
<feature type="domain" description="EH" evidence="4">
    <location>
        <begin position="290"/>
        <end position="380"/>
    </location>
</feature>
<dbReference type="InterPro" id="IPR002048">
    <property type="entry name" value="EF_hand_dom"/>
</dbReference>
<reference evidence="6 7" key="1">
    <citation type="submission" date="2024-08" db="EMBL/GenBank/DDBJ databases">
        <authorList>
            <person name="Cucini C."/>
            <person name="Frati F."/>
        </authorList>
    </citation>
    <scope>NUCLEOTIDE SEQUENCE [LARGE SCALE GENOMIC DNA]</scope>
</reference>
<evidence type="ECO:0008006" key="8">
    <source>
        <dbReference type="Google" id="ProtNLM"/>
    </source>
</evidence>
<dbReference type="PANTHER" id="PTHR11216:SF176">
    <property type="entry name" value="EPIDERMAL GROWTH FACTOR RECEPTOR PATHWAY SUBSTRATE CLONE 15, ISOFORM A"/>
    <property type="match status" value="1"/>
</dbReference>
<dbReference type="SUPFAM" id="SSF47473">
    <property type="entry name" value="EF-hand"/>
    <property type="match status" value="3"/>
</dbReference>
<evidence type="ECO:0000313" key="6">
    <source>
        <dbReference type="EMBL" id="CAL8072956.1"/>
    </source>
</evidence>
<feature type="compositionally biased region" description="Polar residues" evidence="3">
    <location>
        <begin position="800"/>
        <end position="811"/>
    </location>
</feature>
<dbReference type="SMART" id="SM00054">
    <property type="entry name" value="EFh"/>
    <property type="match status" value="3"/>
</dbReference>